<comment type="caution">
    <text evidence="4">The sequence shown here is derived from an EMBL/GenBank/DDBJ whole genome shotgun (WGS) entry which is preliminary data.</text>
</comment>
<evidence type="ECO:0008006" key="6">
    <source>
        <dbReference type="Google" id="ProtNLM"/>
    </source>
</evidence>
<dbReference type="GO" id="GO:0071949">
    <property type="term" value="F:FAD binding"/>
    <property type="evidence" value="ECO:0007669"/>
    <property type="project" value="InterPro"/>
</dbReference>
<protein>
    <recommendedName>
        <fullName evidence="6">FAD/NAD(P)-binding oxidoreductase family protein</fullName>
    </recommendedName>
</protein>
<dbReference type="Gene3D" id="3.50.50.60">
    <property type="entry name" value="FAD/NAD(P)-binding domain"/>
    <property type="match status" value="2"/>
</dbReference>
<feature type="region of interest" description="Disordered" evidence="1">
    <location>
        <begin position="64"/>
        <end position="93"/>
    </location>
</feature>
<dbReference type="PANTHER" id="PTHR42842">
    <property type="entry name" value="FAD/NAD(P)-BINDING OXIDOREDUCTASE"/>
    <property type="match status" value="1"/>
</dbReference>
<dbReference type="Proteomes" id="UP000604825">
    <property type="component" value="Unassembled WGS sequence"/>
</dbReference>
<gene>
    <name evidence="4" type="ORF">NCGR_LOCUS57923</name>
</gene>
<dbReference type="InterPro" id="IPR028348">
    <property type="entry name" value="FAD-binding_protein"/>
</dbReference>
<evidence type="ECO:0000259" key="3">
    <source>
        <dbReference type="Pfam" id="PF21688"/>
    </source>
</evidence>
<dbReference type="Pfam" id="PF21688">
    <property type="entry name" value="FAD-depend_C"/>
    <property type="match status" value="1"/>
</dbReference>
<feature type="domain" description="FAD-dependent protein C-terminal" evidence="3">
    <location>
        <begin position="474"/>
        <end position="689"/>
    </location>
</feature>
<sequence length="764" mass="83333">MAMAFATASASASSVSLTAFSLPLPQSLHRPSPSHALHGATSSFPRPRRCGWGAVVRCAKRTGKRRYPSEKKRLNRRQQELLRQAAPEEGRKGRESGYWRLSKLAVPARDDPGKDFTGISLPLLQAIAKAIKFPPLAPSLNVRAKPSFEIGSIIVLTNVGLALRFLLCFLMRLSLSSASHSTHTKGSSWGDIILGYVLKEPQFTYIVDMDVKKILDIEPRAWDFIARLEPKLGAVEYMPEEKLAADLVSMLNVNNKGSNNVLGIRDTHSGMIYHQQKKPRVAVIGSGPSGLFASLVLGELGAEVTLLERGQPVEQRGRDIGALAVRRILQSESNFCFGEGGAGTWSDGKLMTRIGRNTDGVQAVMKTFVHFGAPPNILVDGKPHLGTDKLVPLLRNFRHHLRELGVTIRFNARVDDLIVEDGQVKGIVVSDVEVRPGSASQKLAFDAVVLAVGHSARDTYSMLWQHNVDMSPKSFAVGLRIEHPQELINSIQYSELAAEVQRGRGRIPVADYKIAKSVGERDAANEIGIAEPSRSCYSFCMCPGGQVVPTSTNPSELCINGMSFSRRASKWANSALVVTVSSHDFKPFQSHGPLAGVEFQREFERRAAMMGGGNFVVPAQCVTDFISNRLSVTTLPPSSYRLGVRPSNLHELFPPYITEALQQSIIMIDREMPGFVSSKALLHGVETRTSSPLQISRHGETYESTSLRGLYPIGEGAGYAGGILSAAVDGMYCGFALAKQLSLFHGDIESFLGKAQKQTGFVKY</sequence>
<evidence type="ECO:0000256" key="1">
    <source>
        <dbReference type="SAM" id="MobiDB-lite"/>
    </source>
</evidence>
<dbReference type="InterPro" id="IPR002938">
    <property type="entry name" value="FAD-bd"/>
</dbReference>
<dbReference type="AlphaFoldDB" id="A0A811RV91"/>
<dbReference type="EMBL" id="CAJGYO010000017">
    <property type="protein sequence ID" value="CAD6333825.1"/>
    <property type="molecule type" value="Genomic_DNA"/>
</dbReference>
<feature type="compositionally biased region" description="Basic and acidic residues" evidence="1">
    <location>
        <begin position="67"/>
        <end position="93"/>
    </location>
</feature>
<dbReference type="InterPro" id="IPR049516">
    <property type="entry name" value="FAD-depend_C"/>
</dbReference>
<dbReference type="PANTHER" id="PTHR42842:SF3">
    <property type="entry name" value="FAD_NAD(P)-BINDING OXIDOREDUCTASE FAMILY PROTEIN"/>
    <property type="match status" value="1"/>
</dbReference>
<dbReference type="PRINTS" id="PR00419">
    <property type="entry name" value="ADXRDTASE"/>
</dbReference>
<evidence type="ECO:0000313" key="4">
    <source>
        <dbReference type="EMBL" id="CAD6333825.1"/>
    </source>
</evidence>
<dbReference type="InterPro" id="IPR036188">
    <property type="entry name" value="FAD/NAD-bd_sf"/>
</dbReference>
<organism evidence="4 5">
    <name type="scientific">Miscanthus lutarioriparius</name>
    <dbReference type="NCBI Taxonomy" id="422564"/>
    <lineage>
        <taxon>Eukaryota</taxon>
        <taxon>Viridiplantae</taxon>
        <taxon>Streptophyta</taxon>
        <taxon>Embryophyta</taxon>
        <taxon>Tracheophyta</taxon>
        <taxon>Spermatophyta</taxon>
        <taxon>Magnoliopsida</taxon>
        <taxon>Liliopsida</taxon>
        <taxon>Poales</taxon>
        <taxon>Poaceae</taxon>
        <taxon>PACMAD clade</taxon>
        <taxon>Panicoideae</taxon>
        <taxon>Andropogonodae</taxon>
        <taxon>Andropogoneae</taxon>
        <taxon>Saccharinae</taxon>
        <taxon>Miscanthus</taxon>
    </lineage>
</organism>
<dbReference type="Pfam" id="PF01494">
    <property type="entry name" value="FAD_binding_3"/>
    <property type="match status" value="1"/>
</dbReference>
<dbReference type="SUPFAM" id="SSF51905">
    <property type="entry name" value="FAD/NAD(P)-binding domain"/>
    <property type="match status" value="1"/>
</dbReference>
<accession>A0A811RV91</accession>
<proteinExistence type="predicted"/>
<keyword evidence="5" id="KW-1185">Reference proteome</keyword>
<evidence type="ECO:0000313" key="5">
    <source>
        <dbReference type="Proteomes" id="UP000604825"/>
    </source>
</evidence>
<dbReference type="OrthoDB" id="2690153at2759"/>
<reference evidence="4" key="1">
    <citation type="submission" date="2020-10" db="EMBL/GenBank/DDBJ databases">
        <authorList>
            <person name="Han B."/>
            <person name="Lu T."/>
            <person name="Zhao Q."/>
            <person name="Huang X."/>
            <person name="Zhao Y."/>
        </authorList>
    </citation>
    <scope>NUCLEOTIDE SEQUENCE</scope>
</reference>
<feature type="domain" description="FAD-binding" evidence="2">
    <location>
        <begin position="280"/>
        <end position="317"/>
    </location>
</feature>
<evidence type="ECO:0000259" key="2">
    <source>
        <dbReference type="Pfam" id="PF01494"/>
    </source>
</evidence>
<name>A0A811RV91_9POAL</name>